<organism evidence="15 16">
    <name type="scientific">Actinophytocola xanthii</name>
    <dbReference type="NCBI Taxonomy" id="1912961"/>
    <lineage>
        <taxon>Bacteria</taxon>
        <taxon>Bacillati</taxon>
        <taxon>Actinomycetota</taxon>
        <taxon>Actinomycetes</taxon>
        <taxon>Pseudonocardiales</taxon>
        <taxon>Pseudonocardiaceae</taxon>
    </lineage>
</organism>
<dbReference type="Gene3D" id="3.30.200.20">
    <property type="entry name" value="Phosphorylase Kinase, domain 1"/>
    <property type="match status" value="1"/>
</dbReference>
<dbReference type="PROSITE" id="PS50011">
    <property type="entry name" value="PROTEIN_KINASE_DOM"/>
    <property type="match status" value="1"/>
</dbReference>
<feature type="domain" description="PASTA" evidence="14">
    <location>
        <begin position="519"/>
        <end position="583"/>
    </location>
</feature>
<evidence type="ECO:0000259" key="14">
    <source>
        <dbReference type="PROSITE" id="PS51178"/>
    </source>
</evidence>
<dbReference type="CDD" id="cd06577">
    <property type="entry name" value="PASTA_pknB"/>
    <property type="match status" value="4"/>
</dbReference>
<feature type="domain" description="Protein kinase" evidence="13">
    <location>
        <begin position="11"/>
        <end position="274"/>
    </location>
</feature>
<dbReference type="Pfam" id="PF03793">
    <property type="entry name" value="PASTA"/>
    <property type="match status" value="4"/>
</dbReference>
<dbReference type="Proteomes" id="UP000185596">
    <property type="component" value="Unassembled WGS sequence"/>
</dbReference>
<feature type="binding site" evidence="10">
    <location>
        <position position="40"/>
    </location>
    <ligand>
        <name>ATP</name>
        <dbReference type="ChEBI" id="CHEBI:30616"/>
    </ligand>
</feature>
<dbReference type="CDD" id="cd14014">
    <property type="entry name" value="STKc_PknB_like"/>
    <property type="match status" value="1"/>
</dbReference>
<feature type="region of interest" description="Disordered" evidence="11">
    <location>
        <begin position="300"/>
        <end position="327"/>
    </location>
</feature>
<evidence type="ECO:0000256" key="7">
    <source>
        <dbReference type="ARBA" id="ARBA00022840"/>
    </source>
</evidence>
<protein>
    <recommendedName>
        <fullName evidence="1">non-specific serine/threonine protein kinase</fullName>
        <ecNumber evidence="1">2.7.11.1</ecNumber>
    </recommendedName>
</protein>
<sequence>MTSPRLLSNRYQLGEVLGYGGMSEVHKGRDVRLGRDVAVKVLRADLARDPQFQERFRREAQNAAALNHPAIVAVYDTGETRTDHGPLPYIVMEYVDGRTLRDIVKTEGPLPGQRAMEIMADVCAALDFSHRHGIVHRDVKPANVMITKTGAVKVMDFGIARAVADGQAAVTQTAAVIGTAQYLSPEQARGEAVDARSDVYAAGCVLFELLTGDPPFTGDSPVAVAYQHVREDPKPPSALNPRVSPALDAIVLKAMSKGAPNRYQSAAEMRTDLVRVLSNQRPLAPMVMTEEDRTTILAQGRAAAEPTRGGRHRPQTLAKDYDDYDPYGDEEAERRRRAKRGWLIALVTVLAIALIGTLIWLVSSTLNTEAPSDEVTVPNVIGKNGNDVQRDLQDQGFNVRVENVPCQQGPDGQPGPCGPDSIGKVIDTRPKPDQTMKKGDRLVLMVGAPAERVEIPDVGSRTPEEAKQLLSDAGLAVAPDQREEETDDEDLVGKVIRQVPAAGQLVAKGSQVRLTIGKAPETVTVPDLTGQDVERASTNLENLGFDVNVEEVSSAEPAGTVLEQDPNDGELPPGSTVTLRVSKGDQEEKITMPNLDGLLPQEAEGRLRELGWNGSLNVQGGGETDDPGQLGRVVEQEFSEGQEIEKDQNVGVRLATQVTDGEGEGEGNGEGNGN</sequence>
<evidence type="ECO:0000256" key="2">
    <source>
        <dbReference type="ARBA" id="ARBA00022527"/>
    </source>
</evidence>
<evidence type="ECO:0000256" key="5">
    <source>
        <dbReference type="ARBA" id="ARBA00022741"/>
    </source>
</evidence>
<dbReference type="PROSITE" id="PS00108">
    <property type="entry name" value="PROTEIN_KINASE_ST"/>
    <property type="match status" value="1"/>
</dbReference>
<feature type="domain" description="PASTA" evidence="14">
    <location>
        <begin position="449"/>
        <end position="518"/>
    </location>
</feature>
<gene>
    <name evidence="15" type="ORF">BU204_07155</name>
</gene>
<keyword evidence="12" id="KW-1133">Transmembrane helix</keyword>
<dbReference type="SUPFAM" id="SSF56112">
    <property type="entry name" value="Protein kinase-like (PK-like)"/>
    <property type="match status" value="1"/>
</dbReference>
<dbReference type="NCBIfam" id="NF033483">
    <property type="entry name" value="PknB_PASTA_kin"/>
    <property type="match status" value="1"/>
</dbReference>
<feature type="transmembrane region" description="Helical" evidence="12">
    <location>
        <begin position="342"/>
        <end position="362"/>
    </location>
</feature>
<accession>A0A1Q8CVD3</accession>
<keyword evidence="2 15" id="KW-0723">Serine/threonine-protein kinase</keyword>
<dbReference type="STRING" id="1912961.BU204_07155"/>
<comment type="catalytic activity">
    <reaction evidence="8">
        <text>L-threonyl-[protein] + ATP = O-phospho-L-threonyl-[protein] + ADP + H(+)</text>
        <dbReference type="Rhea" id="RHEA:46608"/>
        <dbReference type="Rhea" id="RHEA-COMP:11060"/>
        <dbReference type="Rhea" id="RHEA-COMP:11605"/>
        <dbReference type="ChEBI" id="CHEBI:15378"/>
        <dbReference type="ChEBI" id="CHEBI:30013"/>
        <dbReference type="ChEBI" id="CHEBI:30616"/>
        <dbReference type="ChEBI" id="CHEBI:61977"/>
        <dbReference type="ChEBI" id="CHEBI:456216"/>
        <dbReference type="EC" id="2.7.11.1"/>
    </reaction>
</comment>
<dbReference type="GO" id="GO:0045717">
    <property type="term" value="P:negative regulation of fatty acid biosynthetic process"/>
    <property type="evidence" value="ECO:0007669"/>
    <property type="project" value="UniProtKB-ARBA"/>
</dbReference>
<evidence type="ECO:0000313" key="15">
    <source>
        <dbReference type="EMBL" id="OLF18317.1"/>
    </source>
</evidence>
<dbReference type="InterPro" id="IPR017441">
    <property type="entry name" value="Protein_kinase_ATP_BS"/>
</dbReference>
<keyword evidence="3" id="KW-0808">Transferase</keyword>
<dbReference type="PROSITE" id="PS00107">
    <property type="entry name" value="PROTEIN_KINASE_ATP"/>
    <property type="match status" value="1"/>
</dbReference>
<keyword evidence="6 15" id="KW-0418">Kinase</keyword>
<evidence type="ECO:0000256" key="12">
    <source>
        <dbReference type="SAM" id="Phobius"/>
    </source>
</evidence>
<dbReference type="SMART" id="SM00740">
    <property type="entry name" value="PASTA"/>
    <property type="match status" value="4"/>
</dbReference>
<feature type="region of interest" description="Disordered" evidence="11">
    <location>
        <begin position="639"/>
        <end position="674"/>
    </location>
</feature>
<feature type="domain" description="PASTA" evidence="14">
    <location>
        <begin position="370"/>
        <end position="448"/>
    </location>
</feature>
<dbReference type="PANTHER" id="PTHR43289">
    <property type="entry name" value="MITOGEN-ACTIVATED PROTEIN KINASE KINASE KINASE 20-RELATED"/>
    <property type="match status" value="1"/>
</dbReference>
<dbReference type="InterPro" id="IPR005543">
    <property type="entry name" value="PASTA_dom"/>
</dbReference>
<dbReference type="OrthoDB" id="9762169at2"/>
<comment type="caution">
    <text evidence="15">The sequence shown here is derived from an EMBL/GenBank/DDBJ whole genome shotgun (WGS) entry which is preliminary data.</text>
</comment>
<keyword evidence="16" id="KW-1185">Reference proteome</keyword>
<dbReference type="InterPro" id="IPR011009">
    <property type="entry name" value="Kinase-like_dom_sf"/>
</dbReference>
<keyword evidence="5 10" id="KW-0547">Nucleotide-binding</keyword>
<evidence type="ECO:0000256" key="8">
    <source>
        <dbReference type="ARBA" id="ARBA00047899"/>
    </source>
</evidence>
<dbReference type="SMART" id="SM00220">
    <property type="entry name" value="S_TKc"/>
    <property type="match status" value="1"/>
</dbReference>
<dbReference type="FunFam" id="1.10.510.10:FF:000021">
    <property type="entry name" value="Serine/threonine protein kinase"/>
    <property type="match status" value="1"/>
</dbReference>
<dbReference type="Pfam" id="PF00069">
    <property type="entry name" value="Pkinase"/>
    <property type="match status" value="1"/>
</dbReference>
<reference evidence="15 16" key="1">
    <citation type="submission" date="2016-12" db="EMBL/GenBank/DDBJ databases">
        <title>The draft genome sequence of Actinophytocola sp. 11-183.</title>
        <authorList>
            <person name="Wang W."/>
            <person name="Yuan L."/>
        </authorList>
    </citation>
    <scope>NUCLEOTIDE SEQUENCE [LARGE SCALE GENOMIC DNA]</scope>
    <source>
        <strain evidence="15 16">11-183</strain>
    </source>
</reference>
<evidence type="ECO:0000259" key="13">
    <source>
        <dbReference type="PROSITE" id="PS50011"/>
    </source>
</evidence>
<dbReference type="InterPro" id="IPR008271">
    <property type="entry name" value="Ser/Thr_kinase_AS"/>
</dbReference>
<evidence type="ECO:0000256" key="9">
    <source>
        <dbReference type="ARBA" id="ARBA00048679"/>
    </source>
</evidence>
<name>A0A1Q8CVD3_9PSEU</name>
<evidence type="ECO:0000256" key="3">
    <source>
        <dbReference type="ARBA" id="ARBA00022679"/>
    </source>
</evidence>
<evidence type="ECO:0000256" key="10">
    <source>
        <dbReference type="PROSITE-ProRule" id="PRU10141"/>
    </source>
</evidence>
<dbReference type="Gene3D" id="3.30.10.20">
    <property type="match status" value="4"/>
</dbReference>
<dbReference type="GO" id="GO:0004674">
    <property type="term" value="F:protein serine/threonine kinase activity"/>
    <property type="evidence" value="ECO:0007669"/>
    <property type="project" value="UniProtKB-KW"/>
</dbReference>
<dbReference type="RefSeq" id="WP_075124751.1">
    <property type="nucleotide sequence ID" value="NZ_MSIE01000008.1"/>
</dbReference>
<dbReference type="EC" id="2.7.11.1" evidence="1"/>
<evidence type="ECO:0000256" key="11">
    <source>
        <dbReference type="SAM" id="MobiDB-lite"/>
    </source>
</evidence>
<feature type="domain" description="PASTA" evidence="14">
    <location>
        <begin position="586"/>
        <end position="656"/>
    </location>
</feature>
<dbReference type="AlphaFoldDB" id="A0A1Q8CVD3"/>
<keyword evidence="7 10" id="KW-0067">ATP-binding</keyword>
<evidence type="ECO:0000313" key="16">
    <source>
        <dbReference type="Proteomes" id="UP000185596"/>
    </source>
</evidence>
<dbReference type="InterPro" id="IPR000719">
    <property type="entry name" value="Prot_kinase_dom"/>
</dbReference>
<dbReference type="Gene3D" id="1.10.510.10">
    <property type="entry name" value="Transferase(Phosphotransferase) domain 1"/>
    <property type="match status" value="1"/>
</dbReference>
<keyword evidence="4" id="KW-0677">Repeat</keyword>
<proteinExistence type="predicted"/>
<dbReference type="PROSITE" id="PS51178">
    <property type="entry name" value="PASTA"/>
    <property type="match status" value="4"/>
</dbReference>
<keyword evidence="12" id="KW-0472">Membrane</keyword>
<evidence type="ECO:0000256" key="4">
    <source>
        <dbReference type="ARBA" id="ARBA00022737"/>
    </source>
</evidence>
<dbReference type="FunFam" id="3.30.200.20:FF:000035">
    <property type="entry name" value="Serine/threonine protein kinase Stk1"/>
    <property type="match status" value="1"/>
</dbReference>
<dbReference type="PANTHER" id="PTHR43289:SF6">
    <property type="entry name" value="SERINE_THREONINE-PROTEIN KINASE NEKL-3"/>
    <property type="match status" value="1"/>
</dbReference>
<keyword evidence="12" id="KW-0812">Transmembrane</keyword>
<evidence type="ECO:0000256" key="6">
    <source>
        <dbReference type="ARBA" id="ARBA00022777"/>
    </source>
</evidence>
<comment type="catalytic activity">
    <reaction evidence="9">
        <text>L-seryl-[protein] + ATP = O-phospho-L-seryl-[protein] + ADP + H(+)</text>
        <dbReference type="Rhea" id="RHEA:17989"/>
        <dbReference type="Rhea" id="RHEA-COMP:9863"/>
        <dbReference type="Rhea" id="RHEA-COMP:11604"/>
        <dbReference type="ChEBI" id="CHEBI:15378"/>
        <dbReference type="ChEBI" id="CHEBI:29999"/>
        <dbReference type="ChEBI" id="CHEBI:30616"/>
        <dbReference type="ChEBI" id="CHEBI:83421"/>
        <dbReference type="ChEBI" id="CHEBI:456216"/>
        <dbReference type="EC" id="2.7.11.1"/>
    </reaction>
</comment>
<evidence type="ECO:0000256" key="1">
    <source>
        <dbReference type="ARBA" id="ARBA00012513"/>
    </source>
</evidence>
<dbReference type="EMBL" id="MSIE01000008">
    <property type="protein sequence ID" value="OLF18317.1"/>
    <property type="molecule type" value="Genomic_DNA"/>
</dbReference>
<dbReference type="GO" id="GO:0005524">
    <property type="term" value="F:ATP binding"/>
    <property type="evidence" value="ECO:0007669"/>
    <property type="project" value="UniProtKB-UniRule"/>
</dbReference>